<keyword evidence="2" id="KW-1185">Reference proteome</keyword>
<dbReference type="PANTHER" id="PTHR42877">
    <property type="entry name" value="L-ORNITHINE N(5)-MONOOXYGENASE-RELATED"/>
    <property type="match status" value="1"/>
</dbReference>
<dbReference type="Gene3D" id="3.50.50.60">
    <property type="entry name" value="FAD/NAD(P)-binding domain"/>
    <property type="match status" value="2"/>
</dbReference>
<gene>
    <name evidence="1" type="ORF">GCM10009765_49070</name>
</gene>
<sequence>MTQTQRETSAAATETGPRRVRVAIVGSGFSGMGVAIKLREAGIDDFVILERGADFGGTWRDNTYPGAACDVPSLLYSFSFAPNPDWSHAFSPQPEIFAYLRRCGQRYGLYRFARFDHEVRGAAWDETSRLWRIDTSQGQYEARVMISAVGPLSEPSLPDIPGIESFQGKLFHSARWDHEHDLTGDRVAVIGTGASSIQFVPQIVDKVGKLHLFQRTAPWIIGRSERRLSAVEHRTYQTFPLAQKAVRAGIYWSRELFVLGFAKNPKLMKVAERLSRRHLVKQVPDRALRKKLTPSYTMGCKRILLSNNYYPALSRPNVDVVTDRIVEIRPHSVVTADGTEREIDTLILGTGFHVTDMPMAQWITGRDGVLLADAWKDGVQAYKGTSVNGFPNMFMMIGPNTGLGHNSMVYMIESQLNYVLDAIKYVSRPGVSDVDVNPAAESQFNVDVQKMLEGTVWTTGGCVSWYLDDNGKNTTVWPTFTAVFRQQTRHFDSQAYEVRSTPALVDA</sequence>
<dbReference type="SUPFAM" id="SSF51905">
    <property type="entry name" value="FAD/NAD(P)-binding domain"/>
    <property type="match status" value="1"/>
</dbReference>
<dbReference type="InterPro" id="IPR036188">
    <property type="entry name" value="FAD/NAD-bd_sf"/>
</dbReference>
<dbReference type="Proteomes" id="UP001500618">
    <property type="component" value="Unassembled WGS sequence"/>
</dbReference>
<accession>A0ABN2HV44</accession>
<dbReference type="EMBL" id="BAAANY010000020">
    <property type="protein sequence ID" value="GAA1693987.1"/>
    <property type="molecule type" value="Genomic_DNA"/>
</dbReference>
<name>A0ABN2HV44_9ACTN</name>
<proteinExistence type="predicted"/>
<evidence type="ECO:0000313" key="2">
    <source>
        <dbReference type="Proteomes" id="UP001500618"/>
    </source>
</evidence>
<dbReference type="InterPro" id="IPR051209">
    <property type="entry name" value="FAD-bind_Monooxygenase_sf"/>
</dbReference>
<organism evidence="1 2">
    <name type="scientific">Fodinicola feengrottensis</name>
    <dbReference type="NCBI Taxonomy" id="435914"/>
    <lineage>
        <taxon>Bacteria</taxon>
        <taxon>Bacillati</taxon>
        <taxon>Actinomycetota</taxon>
        <taxon>Actinomycetes</taxon>
        <taxon>Mycobacteriales</taxon>
        <taxon>Fodinicola</taxon>
    </lineage>
</organism>
<comment type="caution">
    <text evidence="1">The sequence shown here is derived from an EMBL/GenBank/DDBJ whole genome shotgun (WGS) entry which is preliminary data.</text>
</comment>
<dbReference type="PANTHER" id="PTHR42877:SF4">
    <property type="entry name" value="FAD_NAD(P)-BINDING DOMAIN-CONTAINING PROTEIN-RELATED"/>
    <property type="match status" value="1"/>
</dbReference>
<evidence type="ECO:0000313" key="1">
    <source>
        <dbReference type="EMBL" id="GAA1693987.1"/>
    </source>
</evidence>
<dbReference type="RefSeq" id="WP_279582769.1">
    <property type="nucleotide sequence ID" value="NZ_BAAANY010000020.1"/>
</dbReference>
<reference evidence="1 2" key="1">
    <citation type="journal article" date="2019" name="Int. J. Syst. Evol. Microbiol.">
        <title>The Global Catalogue of Microorganisms (GCM) 10K type strain sequencing project: providing services to taxonomists for standard genome sequencing and annotation.</title>
        <authorList>
            <consortium name="The Broad Institute Genomics Platform"/>
            <consortium name="The Broad Institute Genome Sequencing Center for Infectious Disease"/>
            <person name="Wu L."/>
            <person name="Ma J."/>
        </authorList>
    </citation>
    <scope>NUCLEOTIDE SEQUENCE [LARGE SCALE GENOMIC DNA]</scope>
    <source>
        <strain evidence="1 2">JCM 14718</strain>
    </source>
</reference>
<dbReference type="Pfam" id="PF13738">
    <property type="entry name" value="Pyr_redox_3"/>
    <property type="match status" value="1"/>
</dbReference>
<protein>
    <submittedName>
        <fullName evidence="1">NAD(P)/FAD-dependent oxidoreductase</fullName>
    </submittedName>
</protein>